<evidence type="ECO:0000256" key="1">
    <source>
        <dbReference type="SAM" id="MobiDB-lite"/>
    </source>
</evidence>
<protein>
    <submittedName>
        <fullName evidence="2">Uncharacterized protein</fullName>
    </submittedName>
</protein>
<accession>A0A444ZPN5</accession>
<evidence type="ECO:0000313" key="3">
    <source>
        <dbReference type="Proteomes" id="UP000289738"/>
    </source>
</evidence>
<organism evidence="2 3">
    <name type="scientific">Arachis hypogaea</name>
    <name type="common">Peanut</name>
    <dbReference type="NCBI Taxonomy" id="3818"/>
    <lineage>
        <taxon>Eukaryota</taxon>
        <taxon>Viridiplantae</taxon>
        <taxon>Streptophyta</taxon>
        <taxon>Embryophyta</taxon>
        <taxon>Tracheophyta</taxon>
        <taxon>Spermatophyta</taxon>
        <taxon>Magnoliopsida</taxon>
        <taxon>eudicotyledons</taxon>
        <taxon>Gunneridae</taxon>
        <taxon>Pentapetalae</taxon>
        <taxon>rosids</taxon>
        <taxon>fabids</taxon>
        <taxon>Fabales</taxon>
        <taxon>Fabaceae</taxon>
        <taxon>Papilionoideae</taxon>
        <taxon>50 kb inversion clade</taxon>
        <taxon>dalbergioids sensu lato</taxon>
        <taxon>Dalbergieae</taxon>
        <taxon>Pterocarpus clade</taxon>
        <taxon>Arachis</taxon>
    </lineage>
</organism>
<feature type="region of interest" description="Disordered" evidence="1">
    <location>
        <begin position="262"/>
        <end position="288"/>
    </location>
</feature>
<comment type="caution">
    <text evidence="2">The sequence shown here is derived from an EMBL/GenBank/DDBJ whole genome shotgun (WGS) entry which is preliminary data.</text>
</comment>
<dbReference type="STRING" id="3818.A0A444ZPN5"/>
<dbReference type="Proteomes" id="UP000289738">
    <property type="component" value="Chromosome B04"/>
</dbReference>
<sequence>MLQPHKPPSPPFDVTHTLHNKPTHAKINEGGEEKSIIHFLPPRPARSTVAELSNPEERFAAVLSRKESSRRDGELVNEGLLPRVAAVRALLSPFCLPSSSNRHCSWSLPPSPFKPLLSPSHVIKGVAAAVMAIFLAAVTLFNSQLLALAAGTIQDLCYYGSLRYKTSIGDVYKYYVDGHWKKSSSGKFVPIINPTTRNTHYKVQGLGVNFKFGLGLTLGLGLELGLRFGISVRLHFERDRTRPEEVAGAVSLSCLASSLLQAEEKGEQKGGKMEEKEEGEGREEEGTAPTGGFAAVVVTIEHEGKREIRSGVREGQRLFHYEYCCWNCRKSLLSRLPLLFYSTLPWEEENQKEFKELEAKIATLAEAVSNMVSSRLSLCDQGTPIVECGVVIKEYSEGVSLELQGIEEWVEQGLPQGEEVKTIEPEEVVEAF</sequence>
<name>A0A444ZPN5_ARAHY</name>
<reference evidence="2 3" key="1">
    <citation type="submission" date="2019-01" db="EMBL/GenBank/DDBJ databases">
        <title>Sequencing of cultivated peanut Arachis hypogaea provides insights into genome evolution and oil improvement.</title>
        <authorList>
            <person name="Chen X."/>
        </authorList>
    </citation>
    <scope>NUCLEOTIDE SEQUENCE [LARGE SCALE GENOMIC DNA]</scope>
    <source>
        <strain evidence="3">cv. Fuhuasheng</strain>
        <tissue evidence="2">Leaves</tissue>
    </source>
</reference>
<dbReference type="EMBL" id="SDMP01000014">
    <property type="protein sequence ID" value="RYR16160.1"/>
    <property type="molecule type" value="Genomic_DNA"/>
</dbReference>
<gene>
    <name evidence="2" type="ORF">Ahy_B04g073134</name>
</gene>
<dbReference type="AlphaFoldDB" id="A0A444ZPN5"/>
<keyword evidence="3" id="KW-1185">Reference proteome</keyword>
<evidence type="ECO:0000313" key="2">
    <source>
        <dbReference type="EMBL" id="RYR16160.1"/>
    </source>
</evidence>
<proteinExistence type="predicted"/>
<feature type="compositionally biased region" description="Basic and acidic residues" evidence="1">
    <location>
        <begin position="262"/>
        <end position="275"/>
    </location>
</feature>